<protein>
    <submittedName>
        <fullName evidence="1">Uncharacterized protein</fullName>
    </submittedName>
</protein>
<proteinExistence type="predicted"/>
<evidence type="ECO:0000313" key="1">
    <source>
        <dbReference type="EMBL" id="PWN43740.1"/>
    </source>
</evidence>
<dbReference type="Proteomes" id="UP000245783">
    <property type="component" value="Unassembled WGS sequence"/>
</dbReference>
<dbReference type="AlphaFoldDB" id="A0A316W1S5"/>
<name>A0A316W1S5_9BASI</name>
<reference evidence="1 2" key="1">
    <citation type="journal article" date="2018" name="Mol. Biol. Evol.">
        <title>Broad Genomic Sampling Reveals a Smut Pathogenic Ancestry of the Fungal Clade Ustilaginomycotina.</title>
        <authorList>
            <person name="Kijpornyongpan T."/>
            <person name="Mondo S.J."/>
            <person name="Barry K."/>
            <person name="Sandor L."/>
            <person name="Lee J."/>
            <person name="Lipzen A."/>
            <person name="Pangilinan J."/>
            <person name="LaButti K."/>
            <person name="Hainaut M."/>
            <person name="Henrissat B."/>
            <person name="Grigoriev I.V."/>
            <person name="Spatafora J.W."/>
            <person name="Aime M.C."/>
        </authorList>
    </citation>
    <scope>NUCLEOTIDE SEQUENCE [LARGE SCALE GENOMIC DNA]</scope>
    <source>
        <strain evidence="1 2">MCA 4658</strain>
    </source>
</reference>
<keyword evidence="2" id="KW-1185">Reference proteome</keyword>
<accession>A0A316W1S5</accession>
<dbReference type="InParanoid" id="A0A316W1S5"/>
<sequence length="123" mass="13372">MRRHTPTEERSLPSRQIDIGRLRQSRVEPAVTVLAKSKIGARVSRGLPDPSPIFLRMHICAATADRSATSCGAAFTYAMPSASRPLTTVSAKRLHVRGGMTHCCMVTLEIRSVSCRSGICSHP</sequence>
<evidence type="ECO:0000313" key="2">
    <source>
        <dbReference type="Proteomes" id="UP000245783"/>
    </source>
</evidence>
<organism evidence="1 2">
    <name type="scientific">Ceraceosorus guamensis</name>
    <dbReference type="NCBI Taxonomy" id="1522189"/>
    <lineage>
        <taxon>Eukaryota</taxon>
        <taxon>Fungi</taxon>
        <taxon>Dikarya</taxon>
        <taxon>Basidiomycota</taxon>
        <taxon>Ustilaginomycotina</taxon>
        <taxon>Exobasidiomycetes</taxon>
        <taxon>Ceraceosorales</taxon>
        <taxon>Ceraceosoraceae</taxon>
        <taxon>Ceraceosorus</taxon>
    </lineage>
</organism>
<dbReference type="GeneID" id="37039402"/>
<dbReference type="RefSeq" id="XP_025370900.1">
    <property type="nucleotide sequence ID" value="XM_025517532.1"/>
</dbReference>
<gene>
    <name evidence="1" type="ORF">IE81DRAFT_67421</name>
</gene>
<dbReference type="EMBL" id="KZ819367">
    <property type="protein sequence ID" value="PWN43740.1"/>
    <property type="molecule type" value="Genomic_DNA"/>
</dbReference>